<dbReference type="Proteomes" id="UP001387293">
    <property type="component" value="Unassembled WGS sequence"/>
</dbReference>
<sequence length="256" mass="27891">MRIAVLADIHGNVLALDAVLDDLRHRGGADLTVNLGDSVSGPLWPRETMERLEALKLPTVRGNHDRRVAADPADETMWASDVYAQQRLTPAQRDALFAQPLTLEIAPGVVAFHARPDHDEKYLLDAIVDGQLVRAPLATIRRRLKALDPACRISLCGHSHRAELIRIPDGPVIFNPGSIGCPAYDDDTPPAHVSEQGSPHARYGIVTLGGAGQPDRFEMIAVDYDHEAAARQAEQAGRPEWAHGLRTGFMPEAARP</sequence>
<dbReference type="InterPro" id="IPR024654">
    <property type="entry name" value="Calcineurin-like_PHP_lpxH"/>
</dbReference>
<reference evidence="3 4" key="1">
    <citation type="submission" date="2022-12" db="EMBL/GenBank/DDBJ databases">
        <authorList>
            <person name="Muema E."/>
        </authorList>
    </citation>
    <scope>NUCLEOTIDE SEQUENCE [LARGE SCALE GENOMIC DNA]</scope>
    <source>
        <strain evidence="4">1326</strain>
    </source>
</reference>
<keyword evidence="4" id="KW-1185">Reference proteome</keyword>
<organism evidence="3 4">
    <name type="scientific">Mesorhizobium salmacidum</name>
    <dbReference type="NCBI Taxonomy" id="3015171"/>
    <lineage>
        <taxon>Bacteria</taxon>
        <taxon>Pseudomonadati</taxon>
        <taxon>Pseudomonadota</taxon>
        <taxon>Alphaproteobacteria</taxon>
        <taxon>Hyphomicrobiales</taxon>
        <taxon>Phyllobacteriaceae</taxon>
        <taxon>Mesorhizobium</taxon>
    </lineage>
</organism>
<dbReference type="SUPFAM" id="SSF56300">
    <property type="entry name" value="Metallo-dependent phosphatases"/>
    <property type="match status" value="1"/>
</dbReference>
<evidence type="ECO:0000313" key="4">
    <source>
        <dbReference type="Proteomes" id="UP001387293"/>
    </source>
</evidence>
<evidence type="ECO:0000259" key="2">
    <source>
        <dbReference type="Pfam" id="PF12850"/>
    </source>
</evidence>
<accession>A0ABU8L3T7</accession>
<comment type="similarity">
    <text evidence="1">Belongs to the metallophosphoesterase superfamily. YfcE family.</text>
</comment>
<name>A0ABU8L3T7_9HYPH</name>
<dbReference type="PANTHER" id="PTHR42850:SF2">
    <property type="entry name" value="BLL5683 PROTEIN"/>
    <property type="match status" value="1"/>
</dbReference>
<dbReference type="RefSeq" id="WP_337108136.1">
    <property type="nucleotide sequence ID" value="NZ_JAPYKS010000018.1"/>
</dbReference>
<dbReference type="Gene3D" id="3.60.21.10">
    <property type="match status" value="1"/>
</dbReference>
<dbReference type="PIRSF" id="PIRSF000883">
    <property type="entry name" value="Pesterase_MJ0912"/>
    <property type="match status" value="1"/>
</dbReference>
<dbReference type="InterPro" id="IPR050126">
    <property type="entry name" value="Ap4A_hydrolase"/>
</dbReference>
<dbReference type="InterPro" id="IPR011152">
    <property type="entry name" value="Pesterase_MJ0912"/>
</dbReference>
<dbReference type="Pfam" id="PF12850">
    <property type="entry name" value="Metallophos_2"/>
    <property type="match status" value="1"/>
</dbReference>
<evidence type="ECO:0000256" key="1">
    <source>
        <dbReference type="ARBA" id="ARBA00008950"/>
    </source>
</evidence>
<evidence type="ECO:0000313" key="3">
    <source>
        <dbReference type="EMBL" id="MEI9411634.1"/>
    </source>
</evidence>
<proteinExistence type="inferred from homology"/>
<feature type="domain" description="Calcineurin-like phosphoesterase" evidence="2">
    <location>
        <begin position="1"/>
        <end position="183"/>
    </location>
</feature>
<dbReference type="PANTHER" id="PTHR42850">
    <property type="entry name" value="METALLOPHOSPHOESTERASE"/>
    <property type="match status" value="1"/>
</dbReference>
<gene>
    <name evidence="3" type="ORF">O7A60_23095</name>
</gene>
<protein>
    <submittedName>
        <fullName evidence="3">Metallophosphoesterase family protein</fullName>
    </submittedName>
</protein>
<comment type="caution">
    <text evidence="3">The sequence shown here is derived from an EMBL/GenBank/DDBJ whole genome shotgun (WGS) entry which is preliminary data.</text>
</comment>
<dbReference type="EMBL" id="JAPYKS010000018">
    <property type="protein sequence ID" value="MEI9411634.1"/>
    <property type="molecule type" value="Genomic_DNA"/>
</dbReference>
<dbReference type="InterPro" id="IPR029052">
    <property type="entry name" value="Metallo-depent_PP-like"/>
</dbReference>